<dbReference type="AlphaFoldDB" id="A0A4R3J7I4"/>
<dbReference type="NCBIfam" id="TIGR02937">
    <property type="entry name" value="sigma70-ECF"/>
    <property type="match status" value="1"/>
</dbReference>
<feature type="domain" description="RNA polymerase sigma-70" evidence="9">
    <location>
        <begin position="78"/>
        <end position="91"/>
    </location>
</feature>
<evidence type="ECO:0000256" key="3">
    <source>
        <dbReference type="ARBA" id="ARBA00023015"/>
    </source>
</evidence>
<dbReference type="RefSeq" id="WP_132939645.1">
    <property type="nucleotide sequence ID" value="NZ_CP119676.1"/>
</dbReference>
<dbReference type="Gene3D" id="1.20.120.1810">
    <property type="match status" value="1"/>
</dbReference>
<accession>A0A4R3J7I4</accession>
<dbReference type="PIRSF" id="PIRSF000770">
    <property type="entry name" value="RNA_pol_sigma-SigE/K"/>
    <property type="match status" value="1"/>
</dbReference>
<keyword evidence="12" id="KW-1185">Reference proteome</keyword>
<dbReference type="InterPro" id="IPR050813">
    <property type="entry name" value="Sigma-70_Factor"/>
</dbReference>
<dbReference type="SUPFAM" id="SSF88659">
    <property type="entry name" value="Sigma3 and sigma4 domains of RNA polymerase sigma factors"/>
    <property type="match status" value="1"/>
</dbReference>
<dbReference type="GO" id="GO:0003677">
    <property type="term" value="F:DNA binding"/>
    <property type="evidence" value="ECO:0007669"/>
    <property type="project" value="UniProtKB-KW"/>
</dbReference>
<dbReference type="OrthoDB" id="9809557at2"/>
<keyword evidence="4" id="KW-0346">Stress response</keyword>
<dbReference type="InterPro" id="IPR013324">
    <property type="entry name" value="RNA_pol_sigma_r3/r4-like"/>
</dbReference>
<dbReference type="GO" id="GO:0006352">
    <property type="term" value="P:DNA-templated transcription initiation"/>
    <property type="evidence" value="ECO:0007669"/>
    <property type="project" value="UniProtKB-UniRule"/>
</dbReference>
<protein>
    <recommendedName>
        <fullName evidence="8">RNA polymerase sigma factor</fullName>
    </recommendedName>
</protein>
<gene>
    <name evidence="11" type="ORF">EDD55_108156</name>
</gene>
<evidence type="ECO:0000313" key="11">
    <source>
        <dbReference type="EMBL" id="TCS61354.1"/>
    </source>
</evidence>
<evidence type="ECO:0000256" key="6">
    <source>
        <dbReference type="ARBA" id="ARBA00023125"/>
    </source>
</evidence>
<comment type="function">
    <text evidence="8">Sigma factors are initiation factors that promote the attachment of RNA polymerase to specific initiation sites and are then released.</text>
</comment>
<dbReference type="SUPFAM" id="SSF88946">
    <property type="entry name" value="Sigma2 domain of RNA polymerase sigma factors"/>
    <property type="match status" value="1"/>
</dbReference>
<evidence type="ECO:0000256" key="8">
    <source>
        <dbReference type="RuleBase" id="RU362124"/>
    </source>
</evidence>
<dbReference type="NCBIfam" id="TIGR02392">
    <property type="entry name" value="rpoH_proteo"/>
    <property type="match status" value="1"/>
</dbReference>
<keyword evidence="6 8" id="KW-0238">DNA-binding</keyword>
<organism evidence="11 12">
    <name type="scientific">Varunaivibrio sulfuroxidans</name>
    <dbReference type="NCBI Taxonomy" id="1773489"/>
    <lineage>
        <taxon>Bacteria</taxon>
        <taxon>Pseudomonadati</taxon>
        <taxon>Pseudomonadota</taxon>
        <taxon>Alphaproteobacteria</taxon>
        <taxon>Rhodospirillales</taxon>
        <taxon>Magnetovibrionaceae</taxon>
        <taxon>Varunaivibrio</taxon>
    </lineage>
</organism>
<evidence type="ECO:0000313" key="12">
    <source>
        <dbReference type="Proteomes" id="UP000295304"/>
    </source>
</evidence>
<dbReference type="InterPro" id="IPR007630">
    <property type="entry name" value="RNA_pol_sigma70_r4"/>
</dbReference>
<dbReference type="FunFam" id="1.20.120.1810:FF:000001">
    <property type="entry name" value="RNA polymerase sigma factor RpoH"/>
    <property type="match status" value="1"/>
</dbReference>
<evidence type="ECO:0000259" key="9">
    <source>
        <dbReference type="PROSITE" id="PS00715"/>
    </source>
</evidence>
<dbReference type="PROSITE" id="PS00715">
    <property type="entry name" value="SIGMA70_1"/>
    <property type="match status" value="1"/>
</dbReference>
<proteinExistence type="inferred from homology"/>
<dbReference type="NCBIfam" id="NF005143">
    <property type="entry name" value="PRK06596.1"/>
    <property type="match status" value="1"/>
</dbReference>
<dbReference type="PANTHER" id="PTHR30376:SF3">
    <property type="entry name" value="RNA POLYMERASE SIGMA FACTOR RPOH"/>
    <property type="match status" value="1"/>
</dbReference>
<keyword evidence="2" id="KW-0963">Cytoplasm</keyword>
<dbReference type="InterPro" id="IPR012759">
    <property type="entry name" value="RNA_pol_sigma_RpoH_proteobac"/>
</dbReference>
<dbReference type="Pfam" id="PF04542">
    <property type="entry name" value="Sigma70_r2"/>
    <property type="match status" value="1"/>
</dbReference>
<keyword evidence="3 8" id="KW-0805">Transcription regulation</keyword>
<dbReference type="GO" id="GO:0016987">
    <property type="term" value="F:sigma factor activity"/>
    <property type="evidence" value="ECO:0007669"/>
    <property type="project" value="UniProtKB-UniRule"/>
</dbReference>
<evidence type="ECO:0000256" key="4">
    <source>
        <dbReference type="ARBA" id="ARBA00023016"/>
    </source>
</evidence>
<comment type="caution">
    <text evidence="11">The sequence shown here is derived from an EMBL/GenBank/DDBJ whole genome shotgun (WGS) entry which is preliminary data.</text>
</comment>
<evidence type="ECO:0000259" key="10">
    <source>
        <dbReference type="PROSITE" id="PS00716"/>
    </source>
</evidence>
<dbReference type="Gene3D" id="1.10.10.10">
    <property type="entry name" value="Winged helix-like DNA-binding domain superfamily/Winged helix DNA-binding domain"/>
    <property type="match status" value="1"/>
</dbReference>
<dbReference type="Proteomes" id="UP000295304">
    <property type="component" value="Unassembled WGS sequence"/>
</dbReference>
<sequence>MTSTKLNLPALNTESGLSRYFREAWTYPVLDAQEEIMLAERYRKQGDVEAAHKLVTSHLRLVAKIAMGYRGYGLPVADLVSEGNIGLMKAVKKFDPERGFRLSTYAMWWIRAAITEYVLRSWSMVKMGTVAAQKKLFFSLRKHKKALGIVDSGELDDDQATTLSDALDISKGDIVNMNRRMASRDLSLNAPVADEDGQEFQDNLVSEELSPETLAAEGEESALRGQLLARAVENLNERERHIFIERRLKDDPVTLEELGQHYGISRERVRQLEVRAFDKVKKAVVEAMPVSLGGDDFTAVSAPA</sequence>
<dbReference type="PANTHER" id="PTHR30376">
    <property type="entry name" value="SIGMA FACTOR RPOH HEAT SHOCK RELATED"/>
    <property type="match status" value="1"/>
</dbReference>
<evidence type="ECO:0000256" key="1">
    <source>
        <dbReference type="ARBA" id="ARBA00007788"/>
    </source>
</evidence>
<dbReference type="InterPro" id="IPR000943">
    <property type="entry name" value="RNA_pol_sigma70"/>
</dbReference>
<dbReference type="Pfam" id="PF04545">
    <property type="entry name" value="Sigma70_r4"/>
    <property type="match status" value="1"/>
</dbReference>
<dbReference type="InterPro" id="IPR007627">
    <property type="entry name" value="RNA_pol_sigma70_r2"/>
</dbReference>
<dbReference type="InterPro" id="IPR013325">
    <property type="entry name" value="RNA_pol_sigma_r2"/>
</dbReference>
<dbReference type="CDD" id="cd06171">
    <property type="entry name" value="Sigma70_r4"/>
    <property type="match status" value="1"/>
</dbReference>
<dbReference type="InterPro" id="IPR014284">
    <property type="entry name" value="RNA_pol_sigma-70_dom"/>
</dbReference>
<dbReference type="PRINTS" id="PR00046">
    <property type="entry name" value="SIGMA70FCT"/>
</dbReference>
<evidence type="ECO:0000256" key="5">
    <source>
        <dbReference type="ARBA" id="ARBA00023082"/>
    </source>
</evidence>
<comment type="similarity">
    <text evidence="1 8">Belongs to the sigma-70 factor family.</text>
</comment>
<evidence type="ECO:0000256" key="7">
    <source>
        <dbReference type="ARBA" id="ARBA00023163"/>
    </source>
</evidence>
<keyword evidence="7 8" id="KW-0804">Transcription</keyword>
<reference evidence="11 12" key="1">
    <citation type="submission" date="2019-03" db="EMBL/GenBank/DDBJ databases">
        <title>Genomic Encyclopedia of Type Strains, Phase IV (KMG-IV): sequencing the most valuable type-strain genomes for metagenomic binning, comparative biology and taxonomic classification.</title>
        <authorList>
            <person name="Goeker M."/>
        </authorList>
    </citation>
    <scope>NUCLEOTIDE SEQUENCE [LARGE SCALE GENOMIC DNA]</scope>
    <source>
        <strain evidence="11 12">DSM 101688</strain>
    </source>
</reference>
<evidence type="ECO:0000256" key="2">
    <source>
        <dbReference type="ARBA" id="ARBA00022490"/>
    </source>
</evidence>
<dbReference type="PROSITE" id="PS00716">
    <property type="entry name" value="SIGMA70_2"/>
    <property type="match status" value="1"/>
</dbReference>
<name>A0A4R3J7I4_9PROT</name>
<keyword evidence="5 8" id="KW-0731">Sigma factor</keyword>
<dbReference type="InterPro" id="IPR036388">
    <property type="entry name" value="WH-like_DNA-bd_sf"/>
</dbReference>
<feature type="domain" description="RNA polymerase sigma-70" evidence="10">
    <location>
        <begin position="254"/>
        <end position="280"/>
    </location>
</feature>
<dbReference type="EMBL" id="SLZW01000008">
    <property type="protein sequence ID" value="TCS61354.1"/>
    <property type="molecule type" value="Genomic_DNA"/>
</dbReference>